<accession>A0A1A9LG54</accession>
<evidence type="ECO:0000256" key="1">
    <source>
        <dbReference type="SAM" id="SignalP"/>
    </source>
</evidence>
<sequence>MKQVFFIVCFLAFTVLFSSCATTQTVNKKETEVAGYNLKSKKEQMQNKILYSKNKTLLATP</sequence>
<keyword evidence="3" id="KW-1185">Reference proteome</keyword>
<dbReference type="Proteomes" id="UP000077552">
    <property type="component" value="Unassembled WGS sequence"/>
</dbReference>
<reference evidence="2 3" key="1">
    <citation type="submission" date="2016-05" db="EMBL/GenBank/DDBJ databases">
        <title>Genome sequencing of Vitellibacter soesokkakensis RSSK-12.</title>
        <authorList>
            <person name="Thevarajoo S."/>
            <person name="Selvaratnam C."/>
            <person name="Goh K.M."/>
            <person name="Chan K.-G."/>
            <person name="Chong C.S."/>
        </authorList>
    </citation>
    <scope>NUCLEOTIDE SEQUENCE [LARGE SCALE GENOMIC DNA]</scope>
    <source>
        <strain evidence="2 3">RSSK-12</strain>
    </source>
</reference>
<dbReference type="PROSITE" id="PS51257">
    <property type="entry name" value="PROKAR_LIPOPROTEIN"/>
    <property type="match status" value="1"/>
</dbReference>
<gene>
    <name evidence="2" type="ORF">A7A78_11830</name>
</gene>
<organism evidence="2 3">
    <name type="scientific">Aequorivita soesokkakensis</name>
    <dbReference type="NCBI Taxonomy" id="1385699"/>
    <lineage>
        <taxon>Bacteria</taxon>
        <taxon>Pseudomonadati</taxon>
        <taxon>Bacteroidota</taxon>
        <taxon>Flavobacteriia</taxon>
        <taxon>Flavobacteriales</taxon>
        <taxon>Flavobacteriaceae</taxon>
        <taxon>Aequorivita</taxon>
    </lineage>
</organism>
<feature type="signal peptide" evidence="1">
    <location>
        <begin position="1"/>
        <end position="21"/>
    </location>
</feature>
<comment type="caution">
    <text evidence="2">The sequence shown here is derived from an EMBL/GenBank/DDBJ whole genome shotgun (WGS) entry which is preliminary data.</text>
</comment>
<evidence type="ECO:0000313" key="3">
    <source>
        <dbReference type="Proteomes" id="UP000077552"/>
    </source>
</evidence>
<keyword evidence="1" id="KW-0732">Signal</keyword>
<proteinExistence type="predicted"/>
<dbReference type="EMBL" id="LXIE01000011">
    <property type="protein sequence ID" value="OAD91711.1"/>
    <property type="molecule type" value="Genomic_DNA"/>
</dbReference>
<feature type="chain" id="PRO_5008392238" evidence="1">
    <location>
        <begin position="22"/>
        <end position="61"/>
    </location>
</feature>
<dbReference type="AlphaFoldDB" id="A0A1A9LG54"/>
<protein>
    <submittedName>
        <fullName evidence="2">Uncharacterized protein</fullName>
    </submittedName>
</protein>
<name>A0A1A9LG54_9FLAO</name>
<evidence type="ECO:0000313" key="2">
    <source>
        <dbReference type="EMBL" id="OAD91711.1"/>
    </source>
</evidence>